<evidence type="ECO:0000256" key="8">
    <source>
        <dbReference type="ARBA" id="ARBA00023065"/>
    </source>
</evidence>
<evidence type="ECO:0000256" key="4">
    <source>
        <dbReference type="ARBA" id="ARBA00022475"/>
    </source>
</evidence>
<evidence type="ECO:0000256" key="2">
    <source>
        <dbReference type="ARBA" id="ARBA00009765"/>
    </source>
</evidence>
<dbReference type="GO" id="GO:0005886">
    <property type="term" value="C:plasma membrane"/>
    <property type="evidence" value="ECO:0007669"/>
    <property type="project" value="UniProtKB-SubCell"/>
</dbReference>
<keyword evidence="5 12" id="KW-0812">Transmembrane</keyword>
<evidence type="ECO:0000256" key="10">
    <source>
        <dbReference type="ARBA" id="ARBA00034269"/>
    </source>
</evidence>
<feature type="transmembrane region" description="Helical" evidence="12">
    <location>
        <begin position="299"/>
        <end position="319"/>
    </location>
</feature>
<keyword evidence="9 12" id="KW-0472">Membrane</keyword>
<evidence type="ECO:0000256" key="5">
    <source>
        <dbReference type="ARBA" id="ARBA00022692"/>
    </source>
</evidence>
<evidence type="ECO:0000256" key="6">
    <source>
        <dbReference type="ARBA" id="ARBA00022842"/>
    </source>
</evidence>
<dbReference type="Pfam" id="PF01544">
    <property type="entry name" value="CorA"/>
    <property type="match status" value="1"/>
</dbReference>
<keyword evidence="3 12" id="KW-0813">Transport</keyword>
<proteinExistence type="inferred from homology"/>
<keyword evidence="7 12" id="KW-1133">Transmembrane helix</keyword>
<evidence type="ECO:0000313" key="13">
    <source>
        <dbReference type="EMBL" id="PXX95671.1"/>
    </source>
</evidence>
<dbReference type="InterPro" id="IPR004488">
    <property type="entry name" value="Mg/Co-transport_prot_CorA"/>
</dbReference>
<keyword evidence="4 12" id="KW-1003">Cell membrane</keyword>
<dbReference type="GO" id="GO:0050897">
    <property type="term" value="F:cobalt ion binding"/>
    <property type="evidence" value="ECO:0007669"/>
    <property type="project" value="TreeGrafter"/>
</dbReference>
<evidence type="ECO:0000256" key="12">
    <source>
        <dbReference type="RuleBase" id="RU362010"/>
    </source>
</evidence>
<evidence type="ECO:0000256" key="9">
    <source>
        <dbReference type="ARBA" id="ARBA00023136"/>
    </source>
</evidence>
<dbReference type="Gene3D" id="3.30.460.20">
    <property type="entry name" value="CorA soluble domain-like"/>
    <property type="match status" value="1"/>
</dbReference>
<protein>
    <recommendedName>
        <fullName evidence="12">Magnesium transport protein CorA</fullName>
    </recommendedName>
</protein>
<gene>
    <name evidence="12 13" type="primary">corA</name>
    <name evidence="13" type="ORF">DF185_21475</name>
</gene>
<comment type="caution">
    <text evidence="13">The sequence shown here is derived from an EMBL/GenBank/DDBJ whole genome shotgun (WGS) entry which is preliminary data.</text>
</comment>
<keyword evidence="14" id="KW-1185">Reference proteome</keyword>
<comment type="subcellular location">
    <subcellularLocation>
        <location evidence="1">Cell membrane</location>
        <topology evidence="1">Multi-pass membrane protein</topology>
    </subcellularLocation>
    <subcellularLocation>
        <location evidence="12">Membrane</location>
        <topology evidence="12">Multi-pass membrane protein</topology>
    </subcellularLocation>
</comment>
<organism evidence="13 14">
    <name type="scientific">Marinifilum breve</name>
    <dbReference type="NCBI Taxonomy" id="2184082"/>
    <lineage>
        <taxon>Bacteria</taxon>
        <taxon>Pseudomonadati</taxon>
        <taxon>Bacteroidota</taxon>
        <taxon>Bacteroidia</taxon>
        <taxon>Marinilabiliales</taxon>
        <taxon>Marinifilaceae</taxon>
    </lineage>
</organism>
<dbReference type="FunFam" id="1.20.58.340:FF:000004">
    <property type="entry name" value="Magnesium transport protein CorA"/>
    <property type="match status" value="1"/>
</dbReference>
<comment type="similarity">
    <text evidence="2 12">Belongs to the CorA metal ion transporter (MIT) (TC 1.A.35) family.</text>
</comment>
<dbReference type="GO" id="GO:0000287">
    <property type="term" value="F:magnesium ion binding"/>
    <property type="evidence" value="ECO:0007669"/>
    <property type="project" value="TreeGrafter"/>
</dbReference>
<evidence type="ECO:0000256" key="7">
    <source>
        <dbReference type="ARBA" id="ARBA00022989"/>
    </source>
</evidence>
<dbReference type="SUPFAM" id="SSF143865">
    <property type="entry name" value="CorA soluble domain-like"/>
    <property type="match status" value="1"/>
</dbReference>
<comment type="catalytic activity">
    <reaction evidence="10">
        <text>Mg(2+)(in) = Mg(2+)(out)</text>
        <dbReference type="Rhea" id="RHEA:29827"/>
        <dbReference type="ChEBI" id="CHEBI:18420"/>
    </reaction>
</comment>
<comment type="function">
    <text evidence="11">Mediates influx of magnesium ions. Alternates between open and closed states. Activated by low cytoplasmic Mg(2+) levels. Inactive when cytoplasmic Mg(2+) levels are high.</text>
</comment>
<evidence type="ECO:0000256" key="1">
    <source>
        <dbReference type="ARBA" id="ARBA00004651"/>
    </source>
</evidence>
<keyword evidence="6 12" id="KW-0460">Magnesium</keyword>
<dbReference type="CDD" id="cd12828">
    <property type="entry name" value="TmCorA-like_1"/>
    <property type="match status" value="1"/>
</dbReference>
<evidence type="ECO:0000313" key="14">
    <source>
        <dbReference type="Proteomes" id="UP000248079"/>
    </source>
</evidence>
<evidence type="ECO:0000256" key="3">
    <source>
        <dbReference type="ARBA" id="ARBA00022448"/>
    </source>
</evidence>
<dbReference type="PANTHER" id="PTHR46494">
    <property type="entry name" value="CORA FAMILY METAL ION TRANSPORTER (EUROFUNG)"/>
    <property type="match status" value="1"/>
</dbReference>
<dbReference type="SUPFAM" id="SSF144083">
    <property type="entry name" value="Magnesium transport protein CorA, transmembrane region"/>
    <property type="match status" value="1"/>
</dbReference>
<dbReference type="AlphaFoldDB" id="A0A2V3ZS07"/>
<dbReference type="InterPro" id="IPR002523">
    <property type="entry name" value="MgTranspt_CorA/ZnTranspt_ZntB"/>
</dbReference>
<dbReference type="OrthoDB" id="9803416at2"/>
<dbReference type="EMBL" id="QFLI01000014">
    <property type="protein sequence ID" value="PXX95671.1"/>
    <property type="molecule type" value="Genomic_DNA"/>
</dbReference>
<dbReference type="GO" id="GO:0015095">
    <property type="term" value="F:magnesium ion transmembrane transporter activity"/>
    <property type="evidence" value="ECO:0007669"/>
    <property type="project" value="UniProtKB-UniRule"/>
</dbReference>
<dbReference type="NCBIfam" id="TIGR00383">
    <property type="entry name" value="corA"/>
    <property type="match status" value="1"/>
</dbReference>
<dbReference type="Proteomes" id="UP000248079">
    <property type="component" value="Unassembled WGS sequence"/>
</dbReference>
<sequence length="357" mass="41612">MMGNKKIKRNSTKKGMSPGSLVHIGKQRVTNASIQIVTYNDDIIQLEEFVNELSNINFPKPSKDHVTWINFKGVDIPALENIGKQFNIHDLVLEDILNNSLRPKFEAFEDYYFLSIKMVLTDRDELSYGSVPVHFILGERYILSFVDFEDPIFDAALFRLRNQPKKIRSKGPDYLLFALADVVIDNYFELIETGNDKLEELDDDISNLSNEDIPNLIREYRRVLLRARRGITPVKEAYAILVNDDLHLIREENVKYFSDTKDHILFIIDQMDFLRDNLSAINESYQSIQDNQLNQVMKLLTLIATIFIPLTFLAGIYGMNFSNMPELNYKYGYYTLLGVMIVVAMFMIVWFKRKKWM</sequence>
<dbReference type="PANTHER" id="PTHR46494:SF1">
    <property type="entry name" value="CORA FAMILY METAL ION TRANSPORTER (EUROFUNG)"/>
    <property type="match status" value="1"/>
</dbReference>
<evidence type="ECO:0000256" key="11">
    <source>
        <dbReference type="ARBA" id="ARBA00045497"/>
    </source>
</evidence>
<accession>A0A2V3ZS07</accession>
<feature type="transmembrane region" description="Helical" evidence="12">
    <location>
        <begin position="331"/>
        <end position="351"/>
    </location>
</feature>
<name>A0A2V3ZS07_9BACT</name>
<dbReference type="Gene3D" id="1.20.58.340">
    <property type="entry name" value="Magnesium transport protein CorA, transmembrane region"/>
    <property type="match status" value="2"/>
</dbReference>
<keyword evidence="8 12" id="KW-0406">Ion transport</keyword>
<dbReference type="InterPro" id="IPR045863">
    <property type="entry name" value="CorA_TM1_TM2"/>
</dbReference>
<dbReference type="InterPro" id="IPR045861">
    <property type="entry name" value="CorA_cytoplasmic_dom"/>
</dbReference>
<dbReference type="GO" id="GO:0015087">
    <property type="term" value="F:cobalt ion transmembrane transporter activity"/>
    <property type="evidence" value="ECO:0007669"/>
    <property type="project" value="UniProtKB-UniRule"/>
</dbReference>
<reference evidence="13 14" key="1">
    <citation type="submission" date="2018-05" db="EMBL/GenBank/DDBJ databases">
        <title>Marinifilum breve JC075T sp. nov., a marine bacterium isolated from Yongle Blue Hole in the South China Sea.</title>
        <authorList>
            <person name="Fu T."/>
        </authorList>
    </citation>
    <scope>NUCLEOTIDE SEQUENCE [LARGE SCALE GENOMIC DNA]</scope>
    <source>
        <strain evidence="13 14">JC075</strain>
    </source>
</reference>